<name>A0ABT0E047_9SPHN</name>
<protein>
    <submittedName>
        <fullName evidence="2">SIMPL domain-containing protein</fullName>
    </submittedName>
</protein>
<dbReference type="PANTHER" id="PTHR34387:SF1">
    <property type="entry name" value="PERIPLASMIC IMMUNOGENIC PROTEIN"/>
    <property type="match status" value="1"/>
</dbReference>
<evidence type="ECO:0000313" key="2">
    <source>
        <dbReference type="EMBL" id="MCK0532747.1"/>
    </source>
</evidence>
<proteinExistence type="predicted"/>
<dbReference type="InterPro" id="IPR052022">
    <property type="entry name" value="26kDa_periplasmic_antigen"/>
</dbReference>
<dbReference type="InterPro" id="IPR007497">
    <property type="entry name" value="SIMPL/DUF541"/>
</dbReference>
<dbReference type="Gene3D" id="3.30.110.170">
    <property type="entry name" value="Protein of unknown function (DUF541), domain 1"/>
    <property type="match status" value="1"/>
</dbReference>
<evidence type="ECO:0000256" key="1">
    <source>
        <dbReference type="SAM" id="SignalP"/>
    </source>
</evidence>
<feature type="signal peptide" evidence="1">
    <location>
        <begin position="1"/>
        <end position="19"/>
    </location>
</feature>
<dbReference type="RefSeq" id="WP_247233606.1">
    <property type="nucleotide sequence ID" value="NZ_JALKHS010000011.1"/>
</dbReference>
<comment type="caution">
    <text evidence="2">The sequence shown here is derived from an EMBL/GenBank/DDBJ whole genome shotgun (WGS) entry which is preliminary data.</text>
</comment>
<dbReference type="Pfam" id="PF04402">
    <property type="entry name" value="SIMPL"/>
    <property type="match status" value="1"/>
</dbReference>
<accession>A0ABT0E047</accession>
<dbReference type="Proteomes" id="UP001203512">
    <property type="component" value="Unassembled WGS sequence"/>
</dbReference>
<dbReference type="PANTHER" id="PTHR34387">
    <property type="entry name" value="SLR1258 PROTEIN"/>
    <property type="match status" value="1"/>
</dbReference>
<evidence type="ECO:0000313" key="3">
    <source>
        <dbReference type="Proteomes" id="UP001203512"/>
    </source>
</evidence>
<feature type="chain" id="PRO_5047174787" evidence="1">
    <location>
        <begin position="20"/>
        <end position="261"/>
    </location>
</feature>
<gene>
    <name evidence="2" type="ORF">MU848_14250</name>
</gene>
<reference evidence="2 3" key="1">
    <citation type="submission" date="2022-04" db="EMBL/GenBank/DDBJ databases">
        <authorList>
            <person name="Huq M.A."/>
        </authorList>
    </citation>
    <scope>NUCLEOTIDE SEQUENCE [LARGE SCALE GENOMIC DNA]</scope>
    <source>
        <strain evidence="2 3">MAH-33</strain>
    </source>
</reference>
<sequence>MKYLAFLIAVAGGASMVQAQLPAATPVLTPDETLLVVSGEGQSRQVPDLAVFSAGVVTQGKTGGEALAANATRMDEVIKALKRAGIGDRDIQTSALSLQPQYSNPEQEAQLRARMAREPYVAPVQPEAPRIIGYEARNNVQVRVRKLGEMGRIIDTLVSAGANQVDGPSFTLDDPKAALDEARVAAVKDAHARGELYARAAGLRISRTISISEGGGYYPVQPIMVTGRMAGAPPPPPPPSPVAPGELTLGATVSVQFALTR</sequence>
<dbReference type="Gene3D" id="3.30.70.2970">
    <property type="entry name" value="Protein of unknown function (DUF541), domain 2"/>
    <property type="match status" value="1"/>
</dbReference>
<keyword evidence="1" id="KW-0732">Signal</keyword>
<keyword evidence="3" id="KW-1185">Reference proteome</keyword>
<organism evidence="2 3">
    <name type="scientific">Sphingobium agri</name>
    <dbReference type="NCBI Taxonomy" id="2933566"/>
    <lineage>
        <taxon>Bacteria</taxon>
        <taxon>Pseudomonadati</taxon>
        <taxon>Pseudomonadota</taxon>
        <taxon>Alphaproteobacteria</taxon>
        <taxon>Sphingomonadales</taxon>
        <taxon>Sphingomonadaceae</taxon>
        <taxon>Sphingobium</taxon>
    </lineage>
</organism>
<dbReference type="EMBL" id="JALKHS010000011">
    <property type="protein sequence ID" value="MCK0532747.1"/>
    <property type="molecule type" value="Genomic_DNA"/>
</dbReference>